<dbReference type="EMBL" id="JBHSFA010000007">
    <property type="protein sequence ID" value="MFC4542616.1"/>
    <property type="molecule type" value="Genomic_DNA"/>
</dbReference>
<evidence type="ECO:0008006" key="4">
    <source>
        <dbReference type="Google" id="ProtNLM"/>
    </source>
</evidence>
<accession>A0ABD5PPR5</accession>
<protein>
    <recommendedName>
        <fullName evidence="4">Oxidoreductase</fullName>
    </recommendedName>
</protein>
<sequence>MVLRCSLLGHDYGEPEVEREREERGSEVVVTVQEYEECARCGDRHVISENTEVTSLSTGTDADPRPDEPDADAEDAQFIDAEADADPTASDADDDDLDVPTDENGEPVTDDGEILEDDTDDARDDRDRGHGEWPDSDDVGPPIGAENEPEEWPDSEESEPIDDAVVLESDATTDPGDESDPVGVDAEPPDAETIEAEHGGEVAAGAAESGTGIERATAAPAPTESREGPDEDAPTELYCPGCGYVAGTDRSSLRTGDICPECRKGYLSEREQ</sequence>
<dbReference type="AlphaFoldDB" id="A0ABD5PPR5"/>
<dbReference type="InterPro" id="IPR055519">
    <property type="entry name" value="DUF7093"/>
</dbReference>
<feature type="region of interest" description="Disordered" evidence="1">
    <location>
        <begin position="44"/>
        <end position="236"/>
    </location>
</feature>
<keyword evidence="3" id="KW-1185">Reference proteome</keyword>
<gene>
    <name evidence="2" type="ORF">ACFO5R_11865</name>
</gene>
<reference evidence="2 3" key="1">
    <citation type="journal article" date="2019" name="Int. J. Syst. Evol. Microbiol.">
        <title>The Global Catalogue of Microorganisms (GCM) 10K type strain sequencing project: providing services to taxonomists for standard genome sequencing and annotation.</title>
        <authorList>
            <consortium name="The Broad Institute Genomics Platform"/>
            <consortium name="The Broad Institute Genome Sequencing Center for Infectious Disease"/>
            <person name="Wu L."/>
            <person name="Ma J."/>
        </authorList>
    </citation>
    <scope>NUCLEOTIDE SEQUENCE [LARGE SCALE GENOMIC DNA]</scope>
    <source>
        <strain evidence="2 3">WLHS5</strain>
    </source>
</reference>
<evidence type="ECO:0000313" key="3">
    <source>
        <dbReference type="Proteomes" id="UP001595898"/>
    </source>
</evidence>
<feature type="compositionally biased region" description="Acidic residues" evidence="1">
    <location>
        <begin position="69"/>
        <end position="122"/>
    </location>
</feature>
<dbReference type="RefSeq" id="WP_250140688.1">
    <property type="nucleotide sequence ID" value="NZ_JALIQP010000002.1"/>
</dbReference>
<name>A0ABD5PPR5_9EURY</name>
<dbReference type="Pfam" id="PF23373">
    <property type="entry name" value="DUF7093"/>
    <property type="match status" value="1"/>
</dbReference>
<feature type="compositionally biased region" description="Basic and acidic residues" evidence="1">
    <location>
        <begin position="123"/>
        <end position="133"/>
    </location>
</feature>
<feature type="compositionally biased region" description="Acidic residues" evidence="1">
    <location>
        <begin position="147"/>
        <end position="162"/>
    </location>
</feature>
<proteinExistence type="predicted"/>
<feature type="compositionally biased region" description="Polar residues" evidence="1">
    <location>
        <begin position="48"/>
        <end position="60"/>
    </location>
</feature>
<evidence type="ECO:0000313" key="2">
    <source>
        <dbReference type="EMBL" id="MFC4542616.1"/>
    </source>
</evidence>
<dbReference type="Proteomes" id="UP001595898">
    <property type="component" value="Unassembled WGS sequence"/>
</dbReference>
<comment type="caution">
    <text evidence="2">The sequence shown here is derived from an EMBL/GenBank/DDBJ whole genome shotgun (WGS) entry which is preliminary data.</text>
</comment>
<organism evidence="2 3">
    <name type="scientific">Halosolutus amylolyticus</name>
    <dbReference type="NCBI Taxonomy" id="2932267"/>
    <lineage>
        <taxon>Archaea</taxon>
        <taxon>Methanobacteriati</taxon>
        <taxon>Methanobacteriota</taxon>
        <taxon>Stenosarchaea group</taxon>
        <taxon>Halobacteria</taxon>
        <taxon>Halobacteriales</taxon>
        <taxon>Natrialbaceae</taxon>
        <taxon>Halosolutus</taxon>
    </lineage>
</organism>
<feature type="compositionally biased region" description="Low complexity" evidence="1">
    <location>
        <begin position="201"/>
        <end position="212"/>
    </location>
</feature>
<evidence type="ECO:0000256" key="1">
    <source>
        <dbReference type="SAM" id="MobiDB-lite"/>
    </source>
</evidence>